<reference evidence="1 2" key="1">
    <citation type="submission" date="2022-11" db="EMBL/GenBank/DDBJ databases">
        <title>Brucella sp. YY2X, whole genome shotgun sequencing project.</title>
        <authorList>
            <person name="Yang Y."/>
        </authorList>
    </citation>
    <scope>NUCLEOTIDE SEQUENCE [LARGE SCALE GENOMIC DNA]</scope>
    <source>
        <strain evidence="1 2">YY2X</strain>
    </source>
</reference>
<comment type="caution">
    <text evidence="1">The sequence shown here is derived from an EMBL/GenBank/DDBJ whole genome shotgun (WGS) entry which is preliminary data.</text>
</comment>
<gene>
    <name evidence="1" type="ORF">OPR82_07850</name>
</gene>
<proteinExistence type="predicted"/>
<sequence length="91" mass="10844">MVWPPKDGKRSYHNCYGQNPYSDAFKRSEWQRGYDEAEEADNVERNAQISRWNDLWNVPERAKDAYIAMEDDFCPQRVLDFMIAMYPEASE</sequence>
<evidence type="ECO:0000313" key="2">
    <source>
        <dbReference type="Proteomes" id="UP001301216"/>
    </source>
</evidence>
<keyword evidence="2" id="KW-1185">Reference proteome</keyword>
<organism evidence="1 2">
    <name type="scientific">Ochrobactrum chromiisoli</name>
    <dbReference type="NCBI Taxonomy" id="2993941"/>
    <lineage>
        <taxon>Bacteria</taxon>
        <taxon>Pseudomonadati</taxon>
        <taxon>Pseudomonadota</taxon>
        <taxon>Alphaproteobacteria</taxon>
        <taxon>Hyphomicrobiales</taxon>
        <taxon>Brucellaceae</taxon>
        <taxon>Brucella/Ochrobactrum group</taxon>
        <taxon>Ochrobactrum</taxon>
    </lineage>
</organism>
<protein>
    <submittedName>
        <fullName evidence="1">Uncharacterized protein</fullName>
    </submittedName>
</protein>
<dbReference type="RefSeq" id="WP_265984144.1">
    <property type="nucleotide sequence ID" value="NZ_JAPHAV010000002.1"/>
</dbReference>
<accession>A0ABT3QM47</accession>
<name>A0ABT3QM47_9HYPH</name>
<dbReference type="EMBL" id="JAPHAV010000002">
    <property type="protein sequence ID" value="MCX2696687.1"/>
    <property type="molecule type" value="Genomic_DNA"/>
</dbReference>
<dbReference type="Proteomes" id="UP001301216">
    <property type="component" value="Unassembled WGS sequence"/>
</dbReference>
<evidence type="ECO:0000313" key="1">
    <source>
        <dbReference type="EMBL" id="MCX2696687.1"/>
    </source>
</evidence>